<dbReference type="InterPro" id="IPR027796">
    <property type="entry name" value="OTT_1508_deam-like"/>
</dbReference>
<dbReference type="Pfam" id="PF14441">
    <property type="entry name" value="OTT_1508_deam"/>
    <property type="match status" value="1"/>
</dbReference>
<organism evidence="2 3">
    <name type="scientific">[Emmonsia] crescens</name>
    <dbReference type="NCBI Taxonomy" id="73230"/>
    <lineage>
        <taxon>Eukaryota</taxon>
        <taxon>Fungi</taxon>
        <taxon>Dikarya</taxon>
        <taxon>Ascomycota</taxon>
        <taxon>Pezizomycotina</taxon>
        <taxon>Eurotiomycetes</taxon>
        <taxon>Eurotiomycetidae</taxon>
        <taxon>Onygenales</taxon>
        <taxon>Ajellomycetaceae</taxon>
        <taxon>Emergomyces</taxon>
    </lineage>
</organism>
<dbReference type="PANTHER" id="PTHR42037:SF1">
    <property type="match status" value="1"/>
</dbReference>
<name>A0A2B7ZP29_9EURO</name>
<feature type="compositionally biased region" description="Basic residues" evidence="1">
    <location>
        <begin position="1"/>
        <end position="13"/>
    </location>
</feature>
<feature type="region of interest" description="Disordered" evidence="1">
    <location>
        <begin position="564"/>
        <end position="606"/>
    </location>
</feature>
<accession>A0A2B7ZP29</accession>
<evidence type="ECO:0000256" key="1">
    <source>
        <dbReference type="SAM" id="MobiDB-lite"/>
    </source>
</evidence>
<feature type="compositionally biased region" description="Polar residues" evidence="1">
    <location>
        <begin position="564"/>
        <end position="579"/>
    </location>
</feature>
<feature type="compositionally biased region" description="Acidic residues" evidence="1">
    <location>
        <begin position="588"/>
        <end position="600"/>
    </location>
</feature>
<evidence type="ECO:0000313" key="2">
    <source>
        <dbReference type="EMBL" id="PGH34948.1"/>
    </source>
</evidence>
<dbReference type="EMBL" id="PDND01000030">
    <property type="protein sequence ID" value="PGH34948.1"/>
    <property type="molecule type" value="Genomic_DNA"/>
</dbReference>
<dbReference type="Proteomes" id="UP000226031">
    <property type="component" value="Unassembled WGS sequence"/>
</dbReference>
<dbReference type="AlphaFoldDB" id="A0A2B7ZP29"/>
<dbReference type="PANTHER" id="PTHR42037">
    <property type="match status" value="1"/>
</dbReference>
<protein>
    <submittedName>
        <fullName evidence="2">Uncharacterized protein</fullName>
    </submittedName>
</protein>
<evidence type="ECO:0000313" key="3">
    <source>
        <dbReference type="Proteomes" id="UP000226031"/>
    </source>
</evidence>
<gene>
    <name evidence="2" type="ORF">GX50_02186</name>
</gene>
<sequence length="606" mass="67993">MAGKRKKPPRKKSASSSTDISRRYPNKHERLLRRFYEPLVLLHTLGPTRGTHTNPLSLSPTDNSTARDCRRSFLNELAYVCDYDKGGDTVTAIGLESTPQGSTFWVASNTSPAAKIIPFLKVLLQTLERIANAPAPSERDAEDIARLCVAFGGRRIKKYRSLFARELEGCRKYIEANKETLGCLELWLLEFCNSNPNDLVSLCQLAFEKRQSQEMQCLKELSEEPPYKTSKDAIHHKFGRLRHYIGRLAHHIRAANTLVSNASKLSRILDRFSVRGITTPARAEWLPPIDEAAVREKTLLDKVLVRMLPAKSTKLEFYQQELRKMDETAQLSFRFLIPYTDPSIRPRVHAEVQVLEHFYEKALRFEDSDRYIACSKPACYCCKLYFRHHPGTFEEPASHSKIYLNWRPPDVNIKIDSGGANGEEDNESQIRQRNILNAMIQDIRKDALHDIEEKQGPSSWHPDSYTGITSTAANQMQSTVVGSEWGEEIGRYDGGLSIGHNISLPSVISSATTQKIPESVIESDCSWVGVEEGLGIDQIPLPTDHRAIASTIANQPQFIKRTSCSTTTGPFSAGSISSPLGSLLESSNSDDEEEDFDDDGGVSLYD</sequence>
<dbReference type="STRING" id="73230.A0A2B7ZP29"/>
<dbReference type="VEuPathDB" id="FungiDB:EMCG_04414"/>
<reference evidence="2 3" key="1">
    <citation type="submission" date="2017-10" db="EMBL/GenBank/DDBJ databases">
        <title>Comparative genomics in systemic dimorphic fungi from Ajellomycetaceae.</title>
        <authorList>
            <person name="Munoz J.F."/>
            <person name="Mcewen J.G."/>
            <person name="Clay O.K."/>
            <person name="Cuomo C.A."/>
        </authorList>
    </citation>
    <scope>NUCLEOTIDE SEQUENCE [LARGE SCALE GENOMIC DNA]</scope>
    <source>
        <strain evidence="2 3">UAMH4076</strain>
    </source>
</reference>
<keyword evidence="3" id="KW-1185">Reference proteome</keyword>
<proteinExistence type="predicted"/>
<feature type="region of interest" description="Disordered" evidence="1">
    <location>
        <begin position="1"/>
        <end position="23"/>
    </location>
</feature>
<comment type="caution">
    <text evidence="2">The sequence shown here is derived from an EMBL/GenBank/DDBJ whole genome shotgun (WGS) entry which is preliminary data.</text>
</comment>